<dbReference type="GO" id="GO:0005886">
    <property type="term" value="C:plasma membrane"/>
    <property type="evidence" value="ECO:0007669"/>
    <property type="project" value="UniProtKB-SubCell"/>
</dbReference>
<dbReference type="PROSITE" id="PS01347">
    <property type="entry name" value="MRAY_1"/>
    <property type="match status" value="1"/>
</dbReference>
<keyword evidence="6 12" id="KW-0133">Cell shape</keyword>
<reference evidence="15" key="1">
    <citation type="submission" date="2024-05" db="EMBL/GenBank/DDBJ databases">
        <title>Pontimicrobium maritimus sp. nov., isolated form sea water.</title>
        <authorList>
            <person name="Muhammad N."/>
            <person name="Vuong T.Q."/>
            <person name="Han H.L."/>
            <person name="Kim S.-G."/>
        </authorList>
    </citation>
    <scope>NUCLEOTIDE SEQUENCE</scope>
    <source>
        <strain evidence="15">SW4</strain>
    </source>
</reference>
<dbReference type="NCBIfam" id="TIGR00445">
    <property type="entry name" value="mraY"/>
    <property type="match status" value="1"/>
</dbReference>
<dbReference type="RefSeq" id="WP_347924468.1">
    <property type="nucleotide sequence ID" value="NZ_CP157199.1"/>
</dbReference>
<dbReference type="EC" id="2.7.8.13" evidence="12 13"/>
<dbReference type="GO" id="GO:0008963">
    <property type="term" value="F:phospho-N-acetylmuramoyl-pentapeptide-transferase activity"/>
    <property type="evidence" value="ECO:0007669"/>
    <property type="project" value="UniProtKB-UniRule"/>
</dbReference>
<dbReference type="GO" id="GO:0071555">
    <property type="term" value="P:cell wall organization"/>
    <property type="evidence" value="ECO:0007669"/>
    <property type="project" value="UniProtKB-KW"/>
</dbReference>
<dbReference type="AlphaFoldDB" id="A0AAU7BUT5"/>
<keyword evidence="4 12" id="KW-0808">Transferase</keyword>
<dbReference type="Pfam" id="PF00953">
    <property type="entry name" value="Glycos_transf_4"/>
    <property type="match status" value="1"/>
</dbReference>
<dbReference type="GO" id="GO:0008360">
    <property type="term" value="P:regulation of cell shape"/>
    <property type="evidence" value="ECO:0007669"/>
    <property type="project" value="UniProtKB-KW"/>
</dbReference>
<dbReference type="HAMAP" id="MF_00038">
    <property type="entry name" value="MraY"/>
    <property type="match status" value="1"/>
</dbReference>
<dbReference type="Pfam" id="PF10555">
    <property type="entry name" value="MraY_sig1"/>
    <property type="match status" value="1"/>
</dbReference>
<evidence type="ECO:0000256" key="2">
    <source>
        <dbReference type="ARBA" id="ARBA00005583"/>
    </source>
</evidence>
<evidence type="ECO:0000256" key="8">
    <source>
        <dbReference type="ARBA" id="ARBA00022989"/>
    </source>
</evidence>
<keyword evidence="11 12" id="KW-0961">Cell wall biogenesis/degradation</keyword>
<feature type="transmembrane region" description="Helical" evidence="12">
    <location>
        <begin position="247"/>
        <end position="266"/>
    </location>
</feature>
<evidence type="ECO:0000256" key="9">
    <source>
        <dbReference type="ARBA" id="ARBA00023136"/>
    </source>
</evidence>
<dbReference type="InterPro" id="IPR003524">
    <property type="entry name" value="PNAcMuramoyl-5peptid_Trfase"/>
</dbReference>
<keyword evidence="10 12" id="KW-0131">Cell cycle</keyword>
<feature type="transmembrane region" description="Helical" evidence="12">
    <location>
        <begin position="20"/>
        <end position="43"/>
    </location>
</feature>
<evidence type="ECO:0000313" key="15">
    <source>
        <dbReference type="EMBL" id="XBG61724.1"/>
    </source>
</evidence>
<keyword evidence="12 14" id="KW-0479">Metal-binding</keyword>
<keyword evidence="8 12" id="KW-1133">Transmembrane helix</keyword>
<proteinExistence type="inferred from homology"/>
<keyword evidence="5 12" id="KW-0812">Transmembrane</keyword>
<evidence type="ECO:0000256" key="10">
    <source>
        <dbReference type="ARBA" id="ARBA00023306"/>
    </source>
</evidence>
<dbReference type="PANTHER" id="PTHR22926:SF5">
    <property type="entry name" value="PHOSPHO-N-ACETYLMURAMOYL-PENTAPEPTIDE-TRANSFERASE HOMOLOG"/>
    <property type="match status" value="1"/>
</dbReference>
<feature type="transmembrane region" description="Helical" evidence="12">
    <location>
        <begin position="310"/>
        <end position="331"/>
    </location>
</feature>
<evidence type="ECO:0000256" key="4">
    <source>
        <dbReference type="ARBA" id="ARBA00022679"/>
    </source>
</evidence>
<organism evidence="15">
    <name type="scientific">Pontimicrobium sp. SW4</name>
    <dbReference type="NCBI Taxonomy" id="3153519"/>
    <lineage>
        <taxon>Bacteria</taxon>
        <taxon>Pseudomonadati</taxon>
        <taxon>Bacteroidota</taxon>
        <taxon>Flavobacteriia</taxon>
        <taxon>Flavobacteriales</taxon>
        <taxon>Flavobacteriaceae</taxon>
        <taxon>Pontimicrobium</taxon>
    </lineage>
</organism>
<feature type="transmembrane region" description="Helical" evidence="12">
    <location>
        <begin position="98"/>
        <end position="116"/>
    </location>
</feature>
<feature type="transmembrane region" description="Helical" evidence="12">
    <location>
        <begin position="75"/>
        <end position="92"/>
    </location>
</feature>
<keyword evidence="3 12" id="KW-0132">Cell division</keyword>
<name>A0AAU7BUT5_9FLAO</name>
<accession>A0AAU7BUT5</accession>
<comment type="pathway">
    <text evidence="12">Cell wall biogenesis; peptidoglycan biosynthesis.</text>
</comment>
<feature type="transmembrane region" description="Helical" evidence="12">
    <location>
        <begin position="337"/>
        <end position="360"/>
    </location>
</feature>
<feature type="transmembrane region" description="Helical" evidence="12">
    <location>
        <begin position="391"/>
        <end position="412"/>
    </location>
</feature>
<dbReference type="PANTHER" id="PTHR22926">
    <property type="entry name" value="PHOSPHO-N-ACETYLMURAMOYL-PENTAPEPTIDE-TRANSFERASE"/>
    <property type="match status" value="1"/>
</dbReference>
<evidence type="ECO:0000256" key="1">
    <source>
        <dbReference type="ARBA" id="ARBA00004141"/>
    </source>
</evidence>
<dbReference type="CDD" id="cd06852">
    <property type="entry name" value="GT_MraY"/>
    <property type="match status" value="1"/>
</dbReference>
<evidence type="ECO:0000256" key="6">
    <source>
        <dbReference type="ARBA" id="ARBA00022960"/>
    </source>
</evidence>
<feature type="transmembrane region" description="Helical" evidence="12">
    <location>
        <begin position="286"/>
        <end position="303"/>
    </location>
</feature>
<evidence type="ECO:0000256" key="5">
    <source>
        <dbReference type="ARBA" id="ARBA00022692"/>
    </source>
</evidence>
<dbReference type="InterPro" id="IPR018480">
    <property type="entry name" value="PNAcMuramoyl-5peptid_Trfase_CS"/>
</dbReference>
<comment type="similarity">
    <text evidence="2 12">Belongs to the glycosyltransferase 4 family. MraY subfamily.</text>
</comment>
<evidence type="ECO:0000256" key="11">
    <source>
        <dbReference type="ARBA" id="ARBA00023316"/>
    </source>
</evidence>
<gene>
    <name evidence="12 15" type="primary">mraY</name>
    <name evidence="15" type="ORF">ABGB03_02205</name>
</gene>
<dbReference type="GO" id="GO:0046872">
    <property type="term" value="F:metal ion binding"/>
    <property type="evidence" value="ECO:0007669"/>
    <property type="project" value="UniProtKB-KW"/>
</dbReference>
<keyword evidence="9 12" id="KW-0472">Membrane</keyword>
<keyword evidence="12 14" id="KW-0460">Magnesium</keyword>
<keyword evidence="7 12" id="KW-0573">Peptidoglycan synthesis</keyword>
<comment type="cofactor">
    <cofactor evidence="12 14">
        <name>Mg(2+)</name>
        <dbReference type="ChEBI" id="CHEBI:18420"/>
    </cofactor>
</comment>
<evidence type="ECO:0000256" key="3">
    <source>
        <dbReference type="ARBA" id="ARBA00022618"/>
    </source>
</evidence>
<protein>
    <recommendedName>
        <fullName evidence="12 13">Phospho-N-acetylmuramoyl-pentapeptide-transferase</fullName>
        <ecNumber evidence="12 13">2.7.8.13</ecNumber>
    </recommendedName>
    <alternativeName>
        <fullName evidence="12">UDP-MurNAc-pentapeptide phosphotransferase</fullName>
    </alternativeName>
</protein>
<feature type="transmembrane region" description="Helical" evidence="12">
    <location>
        <begin position="217"/>
        <end position="235"/>
    </location>
</feature>
<comment type="subcellular location">
    <subcellularLocation>
        <location evidence="12">Cell membrane</location>
        <topology evidence="12">Multi-pass membrane protein</topology>
    </subcellularLocation>
    <subcellularLocation>
        <location evidence="1">Membrane</location>
        <topology evidence="1">Multi-pass membrane protein</topology>
    </subcellularLocation>
</comment>
<dbReference type="PROSITE" id="PS01348">
    <property type="entry name" value="MRAY_2"/>
    <property type="match status" value="1"/>
</dbReference>
<evidence type="ECO:0000256" key="14">
    <source>
        <dbReference type="PIRSR" id="PIRSR600715-1"/>
    </source>
</evidence>
<sequence length="413" mass="46102">MLYYLFEYLEKEFQFPGASLFGYLSFRAAIAIILSLLISTIYGKRIIRFLQKKQVGETVRDLGLDGQAEKAGTPTMGGIIIIFATLIPVLLLAKLNNIYIILLLITTVWMGIIGFIDDYIKKFKNNKEGLKGRFKILGQVGLGIIVGATLYFNNDVTIKEKLPIAQQQELLAENPSISQAKLFEDEIKSTKTTIPFVKGNEFDYTSLITWISPSLKPYAWIIFILAAIFIITAVSNGANLTDGIDGLAAGTSAIIVLTLGIFAWVSGNIIFSDYLNIMYIPRVEEITIYIAAFVGALIGFLWYNTYPAQVFMGDTGSLTIGGIIAVIAIAVRKEWLIPLLCGIFLAENLSVVMQVSYFKYTKKKFGEGKRIFKMSPLHHHYQKSGYHESKIVTRFWIVGILLAILSIVTLKIR</sequence>
<dbReference type="InterPro" id="IPR000715">
    <property type="entry name" value="Glycosyl_transferase_4"/>
</dbReference>
<dbReference type="EMBL" id="CP157199">
    <property type="protein sequence ID" value="XBG61724.1"/>
    <property type="molecule type" value="Genomic_DNA"/>
</dbReference>
<feature type="binding site" evidence="14">
    <location>
        <position position="239"/>
    </location>
    <ligand>
        <name>Mg(2+)</name>
        <dbReference type="ChEBI" id="CHEBI:18420"/>
    </ligand>
</feature>
<comment type="function">
    <text evidence="12">Catalyzes the initial step of the lipid cycle reactions in the biosynthesis of the cell wall peptidoglycan: transfers peptidoglycan precursor phospho-MurNAc-pentapeptide from UDP-MurNAc-pentapeptide onto the lipid carrier undecaprenyl phosphate, yielding undecaprenyl-pyrophosphoryl-MurNAc-pentapeptide, known as lipid I.</text>
</comment>
<keyword evidence="12" id="KW-1003">Cell membrane</keyword>
<feature type="transmembrane region" description="Helical" evidence="12">
    <location>
        <begin position="136"/>
        <end position="153"/>
    </location>
</feature>
<comment type="catalytic activity">
    <reaction evidence="12">
        <text>UDP-N-acetyl-alpha-D-muramoyl-L-alanyl-gamma-D-glutamyl-meso-2,6-diaminopimeloyl-D-alanyl-D-alanine + di-trans,octa-cis-undecaprenyl phosphate = di-trans,octa-cis-undecaprenyl diphospho-N-acetyl-alpha-D-muramoyl-L-alanyl-D-glutamyl-meso-2,6-diaminopimeloyl-D-alanyl-D-alanine + UMP</text>
        <dbReference type="Rhea" id="RHEA:28386"/>
        <dbReference type="ChEBI" id="CHEBI:57865"/>
        <dbReference type="ChEBI" id="CHEBI:60392"/>
        <dbReference type="ChEBI" id="CHEBI:61386"/>
        <dbReference type="ChEBI" id="CHEBI:61387"/>
        <dbReference type="EC" id="2.7.8.13"/>
    </reaction>
</comment>
<evidence type="ECO:0000256" key="7">
    <source>
        <dbReference type="ARBA" id="ARBA00022984"/>
    </source>
</evidence>
<feature type="binding site" evidence="14">
    <location>
        <position position="314"/>
    </location>
    <ligand>
        <name>Mg(2+)</name>
        <dbReference type="ChEBI" id="CHEBI:18420"/>
    </ligand>
</feature>
<evidence type="ECO:0000256" key="12">
    <source>
        <dbReference type="HAMAP-Rule" id="MF_00038"/>
    </source>
</evidence>
<dbReference type="GO" id="GO:0009252">
    <property type="term" value="P:peptidoglycan biosynthetic process"/>
    <property type="evidence" value="ECO:0007669"/>
    <property type="project" value="UniProtKB-UniRule"/>
</dbReference>
<evidence type="ECO:0000256" key="13">
    <source>
        <dbReference type="NCBIfam" id="TIGR00445"/>
    </source>
</evidence>
<dbReference type="GO" id="GO:0051301">
    <property type="term" value="P:cell division"/>
    <property type="evidence" value="ECO:0007669"/>
    <property type="project" value="UniProtKB-KW"/>
</dbReference>